<keyword evidence="9 10" id="KW-0275">Fatty acid biosynthesis</keyword>
<comment type="caution">
    <text evidence="11">The sequence shown here is derived from an EMBL/GenBank/DDBJ whole genome shotgun (WGS) entry which is preliminary data.</text>
</comment>
<dbReference type="AlphaFoldDB" id="A0A2A4IWR2"/>
<dbReference type="GO" id="GO:0042761">
    <property type="term" value="P:very long-chain fatty acid biosynthetic process"/>
    <property type="evidence" value="ECO:0007669"/>
    <property type="project" value="TreeGrafter"/>
</dbReference>
<dbReference type="PANTHER" id="PTHR11157:SF116">
    <property type="entry name" value="ELONGATION OF VERY LONG CHAIN FATTY ACIDS PROTEIN-RELATED"/>
    <property type="match status" value="1"/>
</dbReference>
<dbReference type="GO" id="GO:0009922">
    <property type="term" value="F:fatty acid elongase activity"/>
    <property type="evidence" value="ECO:0007669"/>
    <property type="project" value="UniProtKB-EC"/>
</dbReference>
<keyword evidence="2 10" id="KW-0444">Lipid biosynthesis</keyword>
<dbReference type="GO" id="GO:0019367">
    <property type="term" value="P:fatty acid elongation, saturated fatty acid"/>
    <property type="evidence" value="ECO:0007669"/>
    <property type="project" value="TreeGrafter"/>
</dbReference>
<feature type="transmembrane region" description="Helical" evidence="10">
    <location>
        <begin position="26"/>
        <end position="46"/>
    </location>
</feature>
<feature type="transmembrane region" description="Helical" evidence="10">
    <location>
        <begin position="67"/>
        <end position="90"/>
    </location>
</feature>
<keyword evidence="3 10" id="KW-0808">Transferase</keyword>
<name>A0A2A4IWR2_HELVI</name>
<feature type="transmembrane region" description="Helical" evidence="10">
    <location>
        <begin position="206"/>
        <end position="224"/>
    </location>
</feature>
<feature type="transmembrane region" description="Helical" evidence="10">
    <location>
        <begin position="118"/>
        <end position="136"/>
    </location>
</feature>
<evidence type="ECO:0000256" key="10">
    <source>
        <dbReference type="RuleBase" id="RU361115"/>
    </source>
</evidence>
<dbReference type="GO" id="GO:0030148">
    <property type="term" value="P:sphingolipid biosynthetic process"/>
    <property type="evidence" value="ECO:0007669"/>
    <property type="project" value="TreeGrafter"/>
</dbReference>
<keyword evidence="8 10" id="KW-0472">Membrane</keyword>
<keyword evidence="4 10" id="KW-0812">Transmembrane</keyword>
<evidence type="ECO:0000256" key="6">
    <source>
        <dbReference type="ARBA" id="ARBA00022989"/>
    </source>
</evidence>
<gene>
    <name evidence="11" type="ORF">B5V51_11127</name>
</gene>
<evidence type="ECO:0000256" key="7">
    <source>
        <dbReference type="ARBA" id="ARBA00023098"/>
    </source>
</evidence>
<comment type="similarity">
    <text evidence="10">Belongs to the ELO family.</text>
</comment>
<evidence type="ECO:0000256" key="1">
    <source>
        <dbReference type="ARBA" id="ARBA00004141"/>
    </source>
</evidence>
<keyword evidence="6 10" id="KW-1133">Transmembrane helix</keyword>
<dbReference type="GO" id="GO:0005789">
    <property type="term" value="C:endoplasmic reticulum membrane"/>
    <property type="evidence" value="ECO:0007669"/>
    <property type="project" value="TreeGrafter"/>
</dbReference>
<comment type="subcellular location">
    <subcellularLocation>
        <location evidence="1">Membrane</location>
        <topology evidence="1">Multi-pass membrane protein</topology>
    </subcellularLocation>
</comment>
<dbReference type="InterPro" id="IPR002076">
    <property type="entry name" value="ELO_fam"/>
</dbReference>
<dbReference type="EC" id="2.3.1.199" evidence="10"/>
<evidence type="ECO:0000256" key="8">
    <source>
        <dbReference type="ARBA" id="ARBA00023136"/>
    </source>
</evidence>
<dbReference type="GO" id="GO:0034626">
    <property type="term" value="P:fatty acid elongation, polyunsaturated fatty acid"/>
    <property type="evidence" value="ECO:0007669"/>
    <property type="project" value="TreeGrafter"/>
</dbReference>
<evidence type="ECO:0000313" key="11">
    <source>
        <dbReference type="EMBL" id="PCG64161.1"/>
    </source>
</evidence>
<feature type="transmembrane region" description="Helical" evidence="10">
    <location>
        <begin position="171"/>
        <end position="194"/>
    </location>
</feature>
<dbReference type="GO" id="GO:0034625">
    <property type="term" value="P:fatty acid elongation, monounsaturated fatty acid"/>
    <property type="evidence" value="ECO:0007669"/>
    <property type="project" value="TreeGrafter"/>
</dbReference>
<dbReference type="PANTHER" id="PTHR11157">
    <property type="entry name" value="FATTY ACID ACYL TRANSFERASE-RELATED"/>
    <property type="match status" value="1"/>
</dbReference>
<protein>
    <recommendedName>
        <fullName evidence="10">Elongation of very long chain fatty acids protein</fullName>
        <ecNumber evidence="10">2.3.1.199</ecNumber>
    </recommendedName>
    <alternativeName>
        <fullName evidence="10">Very-long-chain 3-oxoacyl-CoA synthase</fullName>
    </alternativeName>
</protein>
<dbReference type="STRING" id="7102.A0A2A4IWR2"/>
<accession>A0A2A4IWR2</accession>
<proteinExistence type="inferred from homology"/>
<feature type="transmembrane region" description="Helical" evidence="10">
    <location>
        <begin position="236"/>
        <end position="256"/>
    </location>
</feature>
<evidence type="ECO:0000256" key="3">
    <source>
        <dbReference type="ARBA" id="ARBA00022679"/>
    </source>
</evidence>
<comment type="catalytic activity">
    <reaction evidence="10">
        <text>a very-long-chain acyl-CoA + malonyl-CoA + H(+) = a very-long-chain 3-oxoacyl-CoA + CO2 + CoA</text>
        <dbReference type="Rhea" id="RHEA:32727"/>
        <dbReference type="ChEBI" id="CHEBI:15378"/>
        <dbReference type="ChEBI" id="CHEBI:16526"/>
        <dbReference type="ChEBI" id="CHEBI:57287"/>
        <dbReference type="ChEBI" id="CHEBI:57384"/>
        <dbReference type="ChEBI" id="CHEBI:90725"/>
        <dbReference type="ChEBI" id="CHEBI:90736"/>
        <dbReference type="EC" id="2.3.1.199"/>
    </reaction>
</comment>
<reference evidence="11" key="1">
    <citation type="submission" date="2017-09" db="EMBL/GenBank/DDBJ databases">
        <title>Contemporary evolution of a Lepidopteran species, Heliothis virescens, in response to modern agricultural practices.</title>
        <authorList>
            <person name="Fritz M.L."/>
            <person name="Deyonke A.M."/>
            <person name="Papanicolaou A."/>
            <person name="Micinski S."/>
            <person name="Westbrook J."/>
            <person name="Gould F."/>
        </authorList>
    </citation>
    <scope>NUCLEOTIDE SEQUENCE [LARGE SCALE GENOMIC DNA]</scope>
    <source>
        <strain evidence="11">HvINT-</strain>
        <tissue evidence="11">Whole body</tissue>
    </source>
</reference>
<feature type="transmembrane region" description="Helical" evidence="10">
    <location>
        <begin position="148"/>
        <end position="165"/>
    </location>
</feature>
<dbReference type="Pfam" id="PF01151">
    <property type="entry name" value="ELO"/>
    <property type="match status" value="1"/>
</dbReference>
<evidence type="ECO:0000256" key="4">
    <source>
        <dbReference type="ARBA" id="ARBA00022692"/>
    </source>
</evidence>
<dbReference type="EMBL" id="NWSH01005494">
    <property type="protein sequence ID" value="PCG64161.1"/>
    <property type="molecule type" value="Genomic_DNA"/>
</dbReference>
<sequence length="289" mass="33891">MGEIVSSVLGAYNYVFDDLADPRTKHLPLIGSPIPVIITVIIYLKFCTNYGPRFMKDRKPYELKTPIMLYNLFQIFFSIYLFQSGIFFLFSKDSNLVCEPLVERTENPKRTATAIATWWYFFAKITELLDTVFFVLRKKSRQISTLHLYHHTMVVVSSWGATKYFPLGPLILVGTLNSFVHILMYTYYFLAGLGPQYQKYLWWKKHVTIIQLVQFLIVIAHNVIGLCHTCDYPKFVHLFLIFNTSLLFYMFSKFYYNTYIKVHPKKTEDSKAKAKEIYAKMGKRLSFGQ</sequence>
<organism evidence="11">
    <name type="scientific">Heliothis virescens</name>
    <name type="common">Tobacco budworm moth</name>
    <dbReference type="NCBI Taxonomy" id="7102"/>
    <lineage>
        <taxon>Eukaryota</taxon>
        <taxon>Metazoa</taxon>
        <taxon>Ecdysozoa</taxon>
        <taxon>Arthropoda</taxon>
        <taxon>Hexapoda</taxon>
        <taxon>Insecta</taxon>
        <taxon>Pterygota</taxon>
        <taxon>Neoptera</taxon>
        <taxon>Endopterygota</taxon>
        <taxon>Lepidoptera</taxon>
        <taxon>Glossata</taxon>
        <taxon>Ditrysia</taxon>
        <taxon>Noctuoidea</taxon>
        <taxon>Noctuidae</taxon>
        <taxon>Heliothinae</taxon>
        <taxon>Heliothis</taxon>
    </lineage>
</organism>
<evidence type="ECO:0000256" key="5">
    <source>
        <dbReference type="ARBA" id="ARBA00022832"/>
    </source>
</evidence>
<evidence type="ECO:0000256" key="2">
    <source>
        <dbReference type="ARBA" id="ARBA00022516"/>
    </source>
</evidence>
<keyword evidence="7 10" id="KW-0443">Lipid metabolism</keyword>
<keyword evidence="5 10" id="KW-0276">Fatty acid metabolism</keyword>
<evidence type="ECO:0000256" key="9">
    <source>
        <dbReference type="ARBA" id="ARBA00023160"/>
    </source>
</evidence>